<dbReference type="Pfam" id="PF00642">
    <property type="entry name" value="zf-CCCH"/>
    <property type="match status" value="1"/>
</dbReference>
<evidence type="ECO:0000259" key="9">
    <source>
        <dbReference type="PROSITE" id="PS50102"/>
    </source>
</evidence>
<evidence type="ECO:0000256" key="5">
    <source>
        <dbReference type="ARBA" id="ARBA00043866"/>
    </source>
</evidence>
<dbReference type="Pfam" id="PF00076">
    <property type="entry name" value="RRM_1"/>
    <property type="match status" value="1"/>
</dbReference>
<dbReference type="SMART" id="SM00356">
    <property type="entry name" value="ZnF_C3H1"/>
    <property type="match status" value="1"/>
</dbReference>
<dbReference type="InterPro" id="IPR035979">
    <property type="entry name" value="RBD_domain_sf"/>
</dbReference>
<dbReference type="GO" id="GO:0003723">
    <property type="term" value="F:RNA binding"/>
    <property type="evidence" value="ECO:0007669"/>
    <property type="project" value="UniProtKB-UniRule"/>
</dbReference>
<dbReference type="InterPro" id="IPR036855">
    <property type="entry name" value="Znf_CCCH_sf"/>
</dbReference>
<evidence type="ECO:0000256" key="1">
    <source>
        <dbReference type="ARBA" id="ARBA00022723"/>
    </source>
</evidence>
<dbReference type="Gene3D" id="3.30.70.330">
    <property type="match status" value="2"/>
</dbReference>
<evidence type="ECO:0000256" key="7">
    <source>
        <dbReference type="PROSITE-ProRule" id="PRU00723"/>
    </source>
</evidence>
<organism evidence="11 12">
    <name type="scientific">Oopsacas minuta</name>
    <dbReference type="NCBI Taxonomy" id="111878"/>
    <lineage>
        <taxon>Eukaryota</taxon>
        <taxon>Metazoa</taxon>
        <taxon>Porifera</taxon>
        <taxon>Hexactinellida</taxon>
        <taxon>Hexasterophora</taxon>
        <taxon>Lyssacinosida</taxon>
        <taxon>Leucopsacidae</taxon>
        <taxon>Oopsacas</taxon>
    </lineage>
</organism>
<comment type="caution">
    <text evidence="11">The sequence shown here is derived from an EMBL/GenBank/DDBJ whole genome shotgun (WGS) entry which is preliminary data.</text>
</comment>
<evidence type="ECO:0000259" key="10">
    <source>
        <dbReference type="PROSITE" id="PS50103"/>
    </source>
</evidence>
<dbReference type="PROSITE" id="PS50103">
    <property type="entry name" value="ZF_C3H1"/>
    <property type="match status" value="1"/>
</dbReference>
<evidence type="ECO:0000256" key="3">
    <source>
        <dbReference type="ARBA" id="ARBA00022833"/>
    </source>
</evidence>
<evidence type="ECO:0000313" key="11">
    <source>
        <dbReference type="EMBL" id="KAI6660386.1"/>
    </source>
</evidence>
<feature type="domain" description="RRM" evidence="9">
    <location>
        <begin position="367"/>
        <end position="441"/>
    </location>
</feature>
<keyword evidence="2 7" id="KW-0863">Zinc-finger</keyword>
<dbReference type="Proteomes" id="UP001165289">
    <property type="component" value="Unassembled WGS sequence"/>
</dbReference>
<keyword evidence="1 7" id="KW-0479">Metal-binding</keyword>
<evidence type="ECO:0000313" key="12">
    <source>
        <dbReference type="Proteomes" id="UP001165289"/>
    </source>
</evidence>
<dbReference type="GO" id="GO:0005634">
    <property type="term" value="C:nucleus"/>
    <property type="evidence" value="ECO:0007669"/>
    <property type="project" value="TreeGrafter"/>
</dbReference>
<dbReference type="InterPro" id="IPR012677">
    <property type="entry name" value="Nucleotide-bd_a/b_plait_sf"/>
</dbReference>
<dbReference type="AlphaFoldDB" id="A0AAV7KK82"/>
<dbReference type="SUPFAM" id="SSF54928">
    <property type="entry name" value="RNA-binding domain, RBD"/>
    <property type="match status" value="2"/>
</dbReference>
<comment type="function">
    <text evidence="5">May be involved in the turnover of nuclear polyadenylated (pA+) RNA.</text>
</comment>
<feature type="region of interest" description="Disordered" evidence="8">
    <location>
        <begin position="161"/>
        <end position="201"/>
    </location>
</feature>
<gene>
    <name evidence="11" type="ORF">LOD99_13972</name>
</gene>
<proteinExistence type="predicted"/>
<feature type="zinc finger region" description="C3H1-type" evidence="7">
    <location>
        <begin position="196"/>
        <end position="224"/>
    </location>
</feature>
<dbReference type="InterPro" id="IPR002483">
    <property type="entry name" value="PWI_dom"/>
</dbReference>
<dbReference type="GO" id="GO:0008270">
    <property type="term" value="F:zinc ion binding"/>
    <property type="evidence" value="ECO:0007669"/>
    <property type="project" value="UniProtKB-KW"/>
</dbReference>
<accession>A0AAV7KK82</accession>
<name>A0AAV7KK82_9METZ</name>
<evidence type="ECO:0000256" key="2">
    <source>
        <dbReference type="ARBA" id="ARBA00022771"/>
    </source>
</evidence>
<dbReference type="Pfam" id="PF01480">
    <property type="entry name" value="PWI"/>
    <property type="match status" value="1"/>
</dbReference>
<dbReference type="PANTHER" id="PTHR14398:SF0">
    <property type="entry name" value="ZINC FINGER PROTEIN SWM"/>
    <property type="match status" value="1"/>
</dbReference>
<evidence type="ECO:0000256" key="8">
    <source>
        <dbReference type="SAM" id="MobiDB-lite"/>
    </source>
</evidence>
<dbReference type="SUPFAM" id="SSF90229">
    <property type="entry name" value="CCCH zinc finger"/>
    <property type="match status" value="1"/>
</dbReference>
<dbReference type="InterPro" id="IPR000571">
    <property type="entry name" value="Znf_CCCH"/>
</dbReference>
<dbReference type="InterPro" id="IPR045137">
    <property type="entry name" value="RBM26/27"/>
</dbReference>
<dbReference type="PROSITE" id="PS50102">
    <property type="entry name" value="RRM"/>
    <property type="match status" value="1"/>
</dbReference>
<dbReference type="EMBL" id="JAKMXF010000033">
    <property type="protein sequence ID" value="KAI6660386.1"/>
    <property type="molecule type" value="Genomic_DNA"/>
</dbReference>
<sequence>MILRDIELLKEWLIAKLSPICHTDPKALADYIIGLIKKDKPVQILKDICVEELQVFLMRETVPLVERLFEVLEGELYQAKGTRITDTDICEKGDVKVAEKLKTRLEARAKSDTDMDTRVKRMKEGSGSITMYGHASLRMKDKTKNIRKSHDSIKISLTSKQDSKYYTSEDESTMGYTSGEETRKESEDESPIFEEKQRQGRCKDYDERGYCMLGDSCPYDHGSDPVVLEPAYNPIHAPIQVPLPMPMMPPPPILPMNPTDPRLILPPTVTQLPIPTPVMPVTRPISATDGYNPENPAYDSIDGDNTVPISGAHGIPPPVDLDVKPIQSQAKYNHIHSVNSNSTDGISMTTISNGGIKKYSHSNQLSTALILRKVPVELNTVAKLSNYFEKFGTVVNVQVRYDNDPEGALVRFVTPHEAKKAHDCSDAVLGNRFIRVFYSKRDRNTTFPPKLKSFEITSPIELATVAATGPLQTSKSESDIDRTELSPEVLDTPTTLLSESLSRSNISMENKQQANIKPKVNTPTIDTKMIEKKLEIQKRKQDLINTCLKQQKQLFEMLTKSSSLIEKERIRTQIIEIDVKLTKWKTSTEQAQALRNETVKIVNRSAKEKKLQELRQTIDKSRAVRSPGQVHKDLRGIISRKPRSLLILSIKPSEKEELMTYLERFGIIEQVNFKPEDNQLLVTYRSRQEAEKLVHSTYPFKGRNLIMKWSVPKKPLRSQLKYVNSRAHTKPVHPGFNLQFSRPGLLELAGERNMGANGDLLTPEFNIAFNKQALLMDDTDNAMESSEALSMPEEGFGSIGSPSEIDYFNFLEPKVSICDDSDNDDEEEVYWRRRDKV</sequence>
<dbReference type="SMART" id="SM00360">
    <property type="entry name" value="RRM"/>
    <property type="match status" value="2"/>
</dbReference>
<keyword evidence="12" id="KW-1185">Reference proteome</keyword>
<dbReference type="InterPro" id="IPR000504">
    <property type="entry name" value="RRM_dom"/>
</dbReference>
<feature type="domain" description="C3H1-type" evidence="10">
    <location>
        <begin position="196"/>
        <end position="224"/>
    </location>
</feature>
<evidence type="ECO:0000256" key="6">
    <source>
        <dbReference type="PROSITE-ProRule" id="PRU00176"/>
    </source>
</evidence>
<evidence type="ECO:0000256" key="4">
    <source>
        <dbReference type="ARBA" id="ARBA00022884"/>
    </source>
</evidence>
<dbReference type="PANTHER" id="PTHR14398">
    <property type="entry name" value="RNA RECOGNITION RRM/RNP DOMAIN"/>
    <property type="match status" value="1"/>
</dbReference>
<reference evidence="11 12" key="1">
    <citation type="journal article" date="2023" name="BMC Biol.">
        <title>The compact genome of the sponge Oopsacas minuta (Hexactinellida) is lacking key metazoan core genes.</title>
        <authorList>
            <person name="Santini S."/>
            <person name="Schenkelaars Q."/>
            <person name="Jourda C."/>
            <person name="Duchesne M."/>
            <person name="Belahbib H."/>
            <person name="Rocher C."/>
            <person name="Selva M."/>
            <person name="Riesgo A."/>
            <person name="Vervoort M."/>
            <person name="Leys S.P."/>
            <person name="Kodjabachian L."/>
            <person name="Le Bivic A."/>
            <person name="Borchiellini C."/>
            <person name="Claverie J.M."/>
            <person name="Renard E."/>
        </authorList>
    </citation>
    <scope>NUCLEOTIDE SEQUENCE [LARGE SCALE GENOMIC DNA]</scope>
    <source>
        <strain evidence="11">SPO-2</strain>
    </source>
</reference>
<keyword evidence="4 6" id="KW-0694">RNA-binding</keyword>
<protein>
    <submittedName>
        <fullName evidence="11">RNA-binding protein 26</fullName>
    </submittedName>
</protein>
<keyword evidence="3 7" id="KW-0862">Zinc</keyword>